<dbReference type="AlphaFoldDB" id="A0A2H0R9J8"/>
<dbReference type="EMBL" id="PCXU01000035">
    <property type="protein sequence ID" value="PIR43183.1"/>
    <property type="molecule type" value="Genomic_DNA"/>
</dbReference>
<dbReference type="PANTHER" id="PTHR21139">
    <property type="entry name" value="TRIOSEPHOSPHATE ISOMERASE"/>
    <property type="match status" value="1"/>
</dbReference>
<proteinExistence type="inferred from homology"/>
<dbReference type="UniPathway" id="UPA00138"/>
<reference evidence="4 5" key="1">
    <citation type="submission" date="2017-09" db="EMBL/GenBank/DDBJ databases">
        <title>Depth-based differentiation of microbial function through sediment-hosted aquifers and enrichment of novel symbionts in the deep terrestrial subsurface.</title>
        <authorList>
            <person name="Probst A.J."/>
            <person name="Ladd B."/>
            <person name="Jarett J.K."/>
            <person name="Geller-Mcgrath D.E."/>
            <person name="Sieber C.M."/>
            <person name="Emerson J.B."/>
            <person name="Anantharaman K."/>
            <person name="Thomas B.C."/>
            <person name="Malmstrom R."/>
            <person name="Stieglmeier M."/>
            <person name="Klingl A."/>
            <person name="Woyke T."/>
            <person name="Ryan C.M."/>
            <person name="Banfield J.F."/>
        </authorList>
    </citation>
    <scope>NUCLEOTIDE SEQUENCE [LARGE SCALE GENOMIC DNA]</scope>
    <source>
        <strain evidence="4">CG10_big_fil_rev_8_21_14_0_10_32_10</strain>
    </source>
</reference>
<evidence type="ECO:0000313" key="4">
    <source>
        <dbReference type="EMBL" id="PIR43183.1"/>
    </source>
</evidence>
<accession>A0A2H0R9J8</accession>
<comment type="subcellular location">
    <subcellularLocation>
        <location evidence="3">Cytoplasm</location>
    </subcellularLocation>
</comment>
<dbReference type="Proteomes" id="UP000230214">
    <property type="component" value="Unassembled WGS sequence"/>
</dbReference>
<dbReference type="UniPathway" id="UPA00109">
    <property type="reaction ID" value="UER00189"/>
</dbReference>
<dbReference type="PANTHER" id="PTHR21139:SF42">
    <property type="entry name" value="TRIOSEPHOSPHATE ISOMERASE"/>
    <property type="match status" value="1"/>
</dbReference>
<organism evidence="4 5">
    <name type="scientific">candidate division WWE3 bacterium CG10_big_fil_rev_8_21_14_0_10_32_10</name>
    <dbReference type="NCBI Taxonomy" id="1975090"/>
    <lineage>
        <taxon>Bacteria</taxon>
        <taxon>Katanobacteria</taxon>
    </lineage>
</organism>
<dbReference type="GO" id="GO:0006094">
    <property type="term" value="P:gluconeogenesis"/>
    <property type="evidence" value="ECO:0007669"/>
    <property type="project" value="UniProtKB-UniPathway"/>
</dbReference>
<keyword evidence="3" id="KW-0324">Glycolysis</keyword>
<protein>
    <recommendedName>
        <fullName evidence="3">Triosephosphate isomerase</fullName>
        <ecNumber evidence="3">5.3.1.1</ecNumber>
    </recommendedName>
</protein>
<comment type="caution">
    <text evidence="4">The sequence shown here is derived from an EMBL/GenBank/DDBJ whole genome shotgun (WGS) entry which is preliminary data.</text>
</comment>
<comment type="pathway">
    <text evidence="3">Carbohydrate biosynthesis; gluconeogenesis.</text>
</comment>
<keyword evidence="3" id="KW-0312">Gluconeogenesis</keyword>
<dbReference type="InterPro" id="IPR013785">
    <property type="entry name" value="Aldolase_TIM"/>
</dbReference>
<name>A0A2H0R9J8_UNCKA</name>
<dbReference type="GO" id="GO:0005829">
    <property type="term" value="C:cytosol"/>
    <property type="evidence" value="ECO:0007669"/>
    <property type="project" value="TreeGrafter"/>
</dbReference>
<comment type="subunit">
    <text evidence="3">Homodimer.</text>
</comment>
<dbReference type="InterPro" id="IPR035990">
    <property type="entry name" value="TIM_sf"/>
</dbReference>
<comment type="similarity">
    <text evidence="1 3">Belongs to the triosephosphate isomerase family.</text>
</comment>
<evidence type="ECO:0000256" key="2">
    <source>
        <dbReference type="ARBA" id="ARBA00023235"/>
    </source>
</evidence>
<comment type="pathway">
    <text evidence="3">Carbohydrate degradation; glycolysis; D-glyceraldehyde 3-phosphate from glycerone phosphate: step 1/1.</text>
</comment>
<dbReference type="SUPFAM" id="SSF51351">
    <property type="entry name" value="Triosephosphate isomerase (TIM)"/>
    <property type="match status" value="1"/>
</dbReference>
<dbReference type="GO" id="GO:0004807">
    <property type="term" value="F:triose-phosphate isomerase activity"/>
    <property type="evidence" value="ECO:0007669"/>
    <property type="project" value="UniProtKB-EC"/>
</dbReference>
<dbReference type="EC" id="5.3.1.1" evidence="3"/>
<sequence length="220" mass="24754">MYLIANFKENLNSDQLNEYFDCFTSKISSLNVNTNLKIIFCPSYPFLELVKSKIESFPNFYIGAQTVSEYEIGSYTGEVSASQISDFCSYCIVGHSERRKNKGETNAQVNNKINFLLKSNIKPIVCVSTKDEFDSIENKKNVLIAYEPVENIGGTAAASNDSIRQFYNTLKTDNGLIYGGSVNYGNVEKITELDFIEGFLIGSASLKCEDFFKLLEILYK</sequence>
<dbReference type="GO" id="GO:0046166">
    <property type="term" value="P:glyceraldehyde-3-phosphate biosynthetic process"/>
    <property type="evidence" value="ECO:0007669"/>
    <property type="project" value="TreeGrafter"/>
</dbReference>
<dbReference type="Gene3D" id="3.20.20.70">
    <property type="entry name" value="Aldolase class I"/>
    <property type="match status" value="1"/>
</dbReference>
<keyword evidence="2 3" id="KW-0413">Isomerase</keyword>
<dbReference type="GO" id="GO:0019563">
    <property type="term" value="P:glycerol catabolic process"/>
    <property type="evidence" value="ECO:0007669"/>
    <property type="project" value="TreeGrafter"/>
</dbReference>
<evidence type="ECO:0000256" key="1">
    <source>
        <dbReference type="ARBA" id="ARBA00007422"/>
    </source>
</evidence>
<keyword evidence="3" id="KW-0963">Cytoplasm</keyword>
<dbReference type="GO" id="GO:0006096">
    <property type="term" value="P:glycolytic process"/>
    <property type="evidence" value="ECO:0007669"/>
    <property type="project" value="UniProtKB-UniPathway"/>
</dbReference>
<dbReference type="InterPro" id="IPR000652">
    <property type="entry name" value="Triosephosphate_isomerase"/>
</dbReference>
<dbReference type="CDD" id="cd00311">
    <property type="entry name" value="TIM"/>
    <property type="match status" value="1"/>
</dbReference>
<comment type="catalytic activity">
    <reaction evidence="3">
        <text>D-glyceraldehyde 3-phosphate = dihydroxyacetone phosphate</text>
        <dbReference type="Rhea" id="RHEA:18585"/>
        <dbReference type="ChEBI" id="CHEBI:57642"/>
        <dbReference type="ChEBI" id="CHEBI:59776"/>
        <dbReference type="EC" id="5.3.1.1"/>
    </reaction>
</comment>
<gene>
    <name evidence="4" type="ORF">COV24_04020</name>
</gene>
<dbReference type="PROSITE" id="PS51440">
    <property type="entry name" value="TIM_2"/>
    <property type="match status" value="1"/>
</dbReference>
<evidence type="ECO:0000256" key="3">
    <source>
        <dbReference type="RuleBase" id="RU363013"/>
    </source>
</evidence>
<evidence type="ECO:0000313" key="5">
    <source>
        <dbReference type="Proteomes" id="UP000230214"/>
    </source>
</evidence>
<dbReference type="Pfam" id="PF00121">
    <property type="entry name" value="TIM"/>
    <property type="match status" value="1"/>
</dbReference>